<dbReference type="OrthoDB" id="6500128at2759"/>
<name>A0A8H5ASK9_9AGAR</name>
<dbReference type="InterPro" id="IPR011051">
    <property type="entry name" value="RmlC_Cupin_sf"/>
</dbReference>
<sequence length="65" mass="7065">MAPSYPYPTSNSDLINKLDLVEHFEGGFFKQTEVLAPDAATGNSAATQIYYLLSPKSARGGMHMN</sequence>
<reference evidence="2 3" key="1">
    <citation type="journal article" date="2020" name="ISME J.">
        <title>Uncovering the hidden diversity of litter-decomposition mechanisms in mushroom-forming fungi.</title>
        <authorList>
            <person name="Floudas D."/>
            <person name="Bentzer J."/>
            <person name="Ahren D."/>
            <person name="Johansson T."/>
            <person name="Persson P."/>
            <person name="Tunlid A."/>
        </authorList>
    </citation>
    <scope>NUCLEOTIDE SEQUENCE [LARGE SCALE GENOMIC DNA]</scope>
    <source>
        <strain evidence="2 3">CBS 101986</strain>
    </source>
</reference>
<dbReference type="Gene3D" id="2.60.120.10">
    <property type="entry name" value="Jelly Rolls"/>
    <property type="match status" value="1"/>
</dbReference>
<evidence type="ECO:0000313" key="2">
    <source>
        <dbReference type="EMBL" id="KAF5309502.1"/>
    </source>
</evidence>
<keyword evidence="3" id="KW-1185">Reference proteome</keyword>
<dbReference type="EMBL" id="JAACJJ010000059">
    <property type="protein sequence ID" value="KAF5309502.1"/>
    <property type="molecule type" value="Genomic_DNA"/>
</dbReference>
<evidence type="ECO:0000313" key="3">
    <source>
        <dbReference type="Proteomes" id="UP000567179"/>
    </source>
</evidence>
<dbReference type="AlphaFoldDB" id="A0A8H5ASK9"/>
<organism evidence="2 3">
    <name type="scientific">Psilocybe cf. subviscida</name>
    <dbReference type="NCBI Taxonomy" id="2480587"/>
    <lineage>
        <taxon>Eukaryota</taxon>
        <taxon>Fungi</taxon>
        <taxon>Dikarya</taxon>
        <taxon>Basidiomycota</taxon>
        <taxon>Agaricomycotina</taxon>
        <taxon>Agaricomycetes</taxon>
        <taxon>Agaricomycetidae</taxon>
        <taxon>Agaricales</taxon>
        <taxon>Agaricineae</taxon>
        <taxon>Strophariaceae</taxon>
        <taxon>Psilocybe</taxon>
    </lineage>
</organism>
<evidence type="ECO:0000259" key="1">
    <source>
        <dbReference type="Pfam" id="PF06172"/>
    </source>
</evidence>
<accession>A0A8H5ASK9</accession>
<gene>
    <name evidence="2" type="ORF">D9619_012342</name>
</gene>
<protein>
    <recommendedName>
        <fullName evidence="1">DUF985 domain-containing protein</fullName>
    </recommendedName>
</protein>
<dbReference type="Proteomes" id="UP000567179">
    <property type="component" value="Unassembled WGS sequence"/>
</dbReference>
<proteinExistence type="predicted"/>
<dbReference type="InterPro" id="IPR014710">
    <property type="entry name" value="RmlC-like_jellyroll"/>
</dbReference>
<dbReference type="Pfam" id="PF06172">
    <property type="entry name" value="Cupin_5"/>
    <property type="match status" value="1"/>
</dbReference>
<dbReference type="SUPFAM" id="SSF51182">
    <property type="entry name" value="RmlC-like cupins"/>
    <property type="match status" value="1"/>
</dbReference>
<feature type="domain" description="DUF985" evidence="1">
    <location>
        <begin position="13"/>
        <end position="64"/>
    </location>
</feature>
<comment type="caution">
    <text evidence="2">The sequence shown here is derived from an EMBL/GenBank/DDBJ whole genome shotgun (WGS) entry which is preliminary data.</text>
</comment>
<dbReference type="InterPro" id="IPR009327">
    <property type="entry name" value="Cupin_DUF985"/>
</dbReference>